<dbReference type="EMBL" id="JAVFHQ010000097">
    <property type="protein sequence ID" value="KAK4539378.1"/>
    <property type="molecule type" value="Genomic_DNA"/>
</dbReference>
<dbReference type="InterPro" id="IPR010730">
    <property type="entry name" value="HET"/>
</dbReference>
<dbReference type="PANTHER" id="PTHR33112:SF16">
    <property type="entry name" value="HETEROKARYON INCOMPATIBILITY DOMAIN-CONTAINING PROTEIN"/>
    <property type="match status" value="1"/>
</dbReference>
<name>A0AAV9J3A6_9PEZI</name>
<reference evidence="2 3" key="1">
    <citation type="submission" date="2021-11" db="EMBL/GenBank/DDBJ databases">
        <title>Black yeast isolated from Biological Soil Crust.</title>
        <authorList>
            <person name="Kurbessoian T."/>
        </authorList>
    </citation>
    <scope>NUCLEOTIDE SEQUENCE [LARGE SCALE GENOMIC DNA]</scope>
    <source>
        <strain evidence="2 3">CCFEE 5522</strain>
    </source>
</reference>
<accession>A0AAV9J3A6</accession>
<evidence type="ECO:0000313" key="2">
    <source>
        <dbReference type="EMBL" id="KAK4539378.1"/>
    </source>
</evidence>
<protein>
    <recommendedName>
        <fullName evidence="1">Heterokaryon incompatibility domain-containing protein</fullName>
    </recommendedName>
</protein>
<proteinExistence type="predicted"/>
<comment type="caution">
    <text evidence="2">The sequence shown here is derived from an EMBL/GenBank/DDBJ whole genome shotgun (WGS) entry which is preliminary data.</text>
</comment>
<evidence type="ECO:0000259" key="1">
    <source>
        <dbReference type="Pfam" id="PF06985"/>
    </source>
</evidence>
<dbReference type="Pfam" id="PF06985">
    <property type="entry name" value="HET"/>
    <property type="match status" value="1"/>
</dbReference>
<dbReference type="Proteomes" id="UP001324427">
    <property type="component" value="Unassembled WGS sequence"/>
</dbReference>
<dbReference type="PANTHER" id="PTHR33112">
    <property type="entry name" value="DOMAIN PROTEIN, PUTATIVE-RELATED"/>
    <property type="match status" value="1"/>
</dbReference>
<dbReference type="AlphaFoldDB" id="A0AAV9J3A6"/>
<sequence>MAKCFCNRLHAECDPRGCDRAQAEYPQTTTLEQLSTNGCLTCSLLAHGLKLPEIQRVWQQVGGVWQPDEGKLRLEWTPTTGRTIIRTAGSWDGAYWRHFNFSLDPDAPKSEAGKCPGLSRQPKHPLTYTGSPDAFGWLHRWLQDCDDNHGCVPMEVPTLPERVLAIHSDRVVVEAGAGRPAFYTTLSHCWGAESPLMLTTSNRTELASFGLPLSLLPQTYRDAITITTQLPRDVRYIWIDSLCILQDDMEDWRTEALKMSSVYGKSYLNIAAKHAANAHGGCFAYPKEERPHKAFRIPATNVLVREAPRPDHHDFGVHHQNTMQHPDPLLQRCWVLQERLLAPRVVYYDSDEMLWECKQRHDCQCGAMVTMAGFKDYWASAMSTGERIHMGKEHPITAWLKVLHKYTAMQLTFETDRLIALEGIVQQMRATGSAGDYIAGMWTHRLERQIAWYLQDTFQAPASRMAPSWSWASKRGSVFFGDAGNFTMTEAPKSGAAQIESVTAFEADDPVSGVLRVRSKAVAMTATVTHPSSSEVPATYQLKDSQSGQLVLNVRSDLIDEDDILGRERPLEMLWWGQIWVGWAYFLLLQPASMSGFHERFGQYSFDVAQTDQKSRLATILGHSEERTYDII</sequence>
<gene>
    <name evidence="2" type="ORF">LTR36_010979</name>
</gene>
<feature type="domain" description="Heterokaryon incompatibility" evidence="1">
    <location>
        <begin position="183"/>
        <end position="338"/>
    </location>
</feature>
<keyword evidence="3" id="KW-1185">Reference proteome</keyword>
<organism evidence="2 3">
    <name type="scientific">Oleoguttula mirabilis</name>
    <dbReference type="NCBI Taxonomy" id="1507867"/>
    <lineage>
        <taxon>Eukaryota</taxon>
        <taxon>Fungi</taxon>
        <taxon>Dikarya</taxon>
        <taxon>Ascomycota</taxon>
        <taxon>Pezizomycotina</taxon>
        <taxon>Dothideomycetes</taxon>
        <taxon>Dothideomycetidae</taxon>
        <taxon>Mycosphaerellales</taxon>
        <taxon>Teratosphaeriaceae</taxon>
        <taxon>Oleoguttula</taxon>
    </lineage>
</organism>
<evidence type="ECO:0000313" key="3">
    <source>
        <dbReference type="Proteomes" id="UP001324427"/>
    </source>
</evidence>